<gene>
    <name evidence="2" type="ORF">GXW76_04560</name>
</gene>
<accession>A0A9X9WTF6</accession>
<evidence type="ECO:0000313" key="3">
    <source>
        <dbReference type="Proteomes" id="UP001138751"/>
    </source>
</evidence>
<reference evidence="2" key="2">
    <citation type="journal article" date="2021" name="Syst. Appl. Microbiol.">
        <title>Roseomonas hellenica sp. nov., isolated from roots of wild-growing Alkanna tinctoria.</title>
        <authorList>
            <person name="Rat A."/>
            <person name="Naranjo H.D."/>
            <person name="Lebbe L."/>
            <person name="Cnockaert M."/>
            <person name="Krigas N."/>
            <person name="Grigoriadou K."/>
            <person name="Maloupa E."/>
            <person name="Willems A."/>
        </authorList>
    </citation>
    <scope>NUCLEOTIDE SEQUENCE</scope>
    <source>
        <strain evidence="2">LMG 31231</strain>
    </source>
</reference>
<dbReference type="Proteomes" id="UP001138751">
    <property type="component" value="Unassembled WGS sequence"/>
</dbReference>
<dbReference type="RefSeq" id="WP_211860804.1">
    <property type="nucleotide sequence ID" value="NZ_JAAEDM010000007.1"/>
</dbReference>
<protein>
    <submittedName>
        <fullName evidence="2">Uncharacterized protein</fullName>
    </submittedName>
</protein>
<sequence>MDDKDHVFARFKDNKPAASDRRELLTIPRRAGAPGSRVVEVVHVRSGAAIKNGPRRIETHVRAASWDAGLPARQTAQAVMPTEPVVAEATQPITHLMPAWAPASVEAEGAPLVHSEDPSAATVQAAAPRSPKARNSARRVADPFNADDDGANCMRCGYAVEPARERRGLLTCASCG</sequence>
<name>A0A9X9WTF6_9PROT</name>
<dbReference type="EMBL" id="JAAEDM010000007">
    <property type="protein sequence ID" value="MBR0670435.1"/>
    <property type="molecule type" value="Genomic_DNA"/>
</dbReference>
<reference evidence="2" key="1">
    <citation type="submission" date="2020-01" db="EMBL/GenBank/DDBJ databases">
        <authorList>
            <person name="Rat A."/>
        </authorList>
    </citation>
    <scope>NUCLEOTIDE SEQUENCE</scope>
    <source>
        <strain evidence="2">LMG 31231</strain>
    </source>
</reference>
<evidence type="ECO:0000256" key="1">
    <source>
        <dbReference type="SAM" id="MobiDB-lite"/>
    </source>
</evidence>
<keyword evidence="3" id="KW-1185">Reference proteome</keyword>
<comment type="caution">
    <text evidence="2">The sequence shown here is derived from an EMBL/GenBank/DDBJ whole genome shotgun (WGS) entry which is preliminary data.</text>
</comment>
<feature type="region of interest" description="Disordered" evidence="1">
    <location>
        <begin position="113"/>
        <end position="145"/>
    </location>
</feature>
<dbReference type="AlphaFoldDB" id="A0A9X9WTF6"/>
<evidence type="ECO:0000313" key="2">
    <source>
        <dbReference type="EMBL" id="MBR0670435.1"/>
    </source>
</evidence>
<organism evidence="2 3">
    <name type="scientific">Neoroseomonas soli</name>
    <dbReference type="NCBI Taxonomy" id="1081025"/>
    <lineage>
        <taxon>Bacteria</taxon>
        <taxon>Pseudomonadati</taxon>
        <taxon>Pseudomonadota</taxon>
        <taxon>Alphaproteobacteria</taxon>
        <taxon>Acetobacterales</taxon>
        <taxon>Acetobacteraceae</taxon>
        <taxon>Neoroseomonas</taxon>
    </lineage>
</organism>
<proteinExistence type="predicted"/>